<dbReference type="AlphaFoldDB" id="A0A084STC5"/>
<feature type="region of interest" description="Disordered" evidence="1">
    <location>
        <begin position="485"/>
        <end position="509"/>
    </location>
</feature>
<proteinExistence type="predicted"/>
<protein>
    <submittedName>
        <fullName evidence="2">Uncharacterized protein</fullName>
    </submittedName>
</protein>
<gene>
    <name evidence="2" type="ORF">Q664_20160</name>
</gene>
<dbReference type="RefSeq" id="WP_043397658.1">
    <property type="nucleotide sequence ID" value="NZ_JPMI01000132.1"/>
</dbReference>
<accession>A0A084STC5</accession>
<organism evidence="2 3">
    <name type="scientific">Archangium violaceum Cb vi76</name>
    <dbReference type="NCBI Taxonomy" id="1406225"/>
    <lineage>
        <taxon>Bacteria</taxon>
        <taxon>Pseudomonadati</taxon>
        <taxon>Myxococcota</taxon>
        <taxon>Myxococcia</taxon>
        <taxon>Myxococcales</taxon>
        <taxon>Cystobacterineae</taxon>
        <taxon>Archangiaceae</taxon>
        <taxon>Archangium</taxon>
    </lineage>
</organism>
<feature type="compositionally biased region" description="Low complexity" evidence="1">
    <location>
        <begin position="114"/>
        <end position="123"/>
    </location>
</feature>
<name>A0A084STC5_9BACT</name>
<dbReference type="EMBL" id="JPMI01000132">
    <property type="protein sequence ID" value="KFA91710.1"/>
    <property type="molecule type" value="Genomic_DNA"/>
</dbReference>
<feature type="region of interest" description="Disordered" evidence="1">
    <location>
        <begin position="111"/>
        <end position="132"/>
    </location>
</feature>
<comment type="caution">
    <text evidence="2">The sequence shown here is derived from an EMBL/GenBank/DDBJ whole genome shotgun (WGS) entry which is preliminary data.</text>
</comment>
<evidence type="ECO:0000256" key="1">
    <source>
        <dbReference type="SAM" id="MobiDB-lite"/>
    </source>
</evidence>
<dbReference type="Proteomes" id="UP000028547">
    <property type="component" value="Unassembled WGS sequence"/>
</dbReference>
<sequence length="536" mass="57916">MNSLEEVGQEADTLRTEFEQLYVRGLASSSAADWKKLASLAEQWERIGAGHIASRLMAALRAAETGTKDAPRALLSAHTSLHVFERVLSLEAAAEAWAAYVAAHRGEGEEEAADAAPVASSPPAVKPPAAAPPIEDPKGALALLEELSRAVEDLVRTGVPVATEATRAKIDASFKEASRRKFLRLGPSLRYVNDDVGRYLAGDPQFSMRRFSFFLHRSWLLARGMVKAIRDKNDALFAALAAAPAAAPRPVKSLEVVTLGVLKRTVASAYTFEFKLRIVGAAEPELVGRSLTYSLVFARKTEGKAKDLPAEAYLHLSQPQKFMPRVFRQDKVVKITDAAVMLDERGGGRLALGPKSTVTEGPAHTDWPPLFQFDPAAALERVKRHTPGPLDLAVELQEEVVVAGATMSEQPIKTGDGRRIFSLRGADGLSFDAVIPDGPDGEELLPRLRAALKPADKPLLYGITYYEFGRMMLLPLSLLYTGSEAPEPEPAPKAQASKKKGTKGEGKATVKKDGGLLHLMLSDKTFDVSALVVNLF</sequence>
<reference evidence="2 3" key="1">
    <citation type="submission" date="2014-07" db="EMBL/GenBank/DDBJ databases">
        <title>Draft Genome Sequence of Gephyronic Acid Producer, Cystobacter violaceus Strain Cb vi76.</title>
        <authorList>
            <person name="Stevens D.C."/>
            <person name="Young J."/>
            <person name="Carmichael R."/>
            <person name="Tan J."/>
            <person name="Taylor R.E."/>
        </authorList>
    </citation>
    <scope>NUCLEOTIDE SEQUENCE [LARGE SCALE GENOMIC DNA]</scope>
    <source>
        <strain evidence="2 3">Cb vi76</strain>
    </source>
</reference>
<evidence type="ECO:0000313" key="3">
    <source>
        <dbReference type="Proteomes" id="UP000028547"/>
    </source>
</evidence>
<evidence type="ECO:0000313" key="2">
    <source>
        <dbReference type="EMBL" id="KFA91710.1"/>
    </source>
</evidence>